<comment type="caution">
    <text evidence="2">The sequence shown here is derived from an EMBL/GenBank/DDBJ whole genome shotgun (WGS) entry which is preliminary data.</text>
</comment>
<evidence type="ECO:0000313" key="3">
    <source>
        <dbReference type="Proteomes" id="UP000431744"/>
    </source>
</evidence>
<dbReference type="AlphaFoldDB" id="A0A6H9WQD4"/>
<dbReference type="Proteomes" id="UP000431744">
    <property type="component" value="Unassembled WGS sequence"/>
</dbReference>
<protein>
    <submittedName>
        <fullName evidence="2">Uncharacterized protein</fullName>
    </submittedName>
</protein>
<proteinExistence type="predicted"/>
<dbReference type="OrthoDB" id="5142746at2"/>
<reference evidence="2 3" key="1">
    <citation type="submission" date="2019-09" db="EMBL/GenBank/DDBJ databases">
        <title>Phylogeny of genus Pseudoclavibacter and closely related genus.</title>
        <authorList>
            <person name="Li Y."/>
        </authorList>
    </citation>
    <scope>NUCLEOTIDE SEQUENCE [LARGE SCALE GENOMIC DNA]</scope>
    <source>
        <strain evidence="2 3">EGI 60007</strain>
    </source>
</reference>
<name>A0A6H9WQD4_9MICO</name>
<sequence>MTSAPGDGRARHGDVSFARHFARLFSCAPQFLGDPVDVPGGGHVAIARYVHNGIASVVTLGLERVSLPGGARIELLCEVVETQKAAAEVTVRIALQRVMGALGDAARGPFQPGDVWINDVPFLAGTRIQAIVGVDAQWSGRDQNVHDENGAVVGWVNEVVMLTRNEGKRVAVDGIVPLIEAAAAAPAARFDVLRDDMVEPPAPVPREPCLVTLDALERGVRWMQRDADGRYLAISLTESAEYLADPENFTAIALAEIVVGVPSLRGFAARAQPGEYAMLEGDVWSFGALSDSGAPAAGTRPNPASPHAAPRERSRRDPEESV</sequence>
<feature type="compositionally biased region" description="Basic and acidic residues" evidence="1">
    <location>
        <begin position="309"/>
        <end position="322"/>
    </location>
</feature>
<keyword evidence="3" id="KW-1185">Reference proteome</keyword>
<dbReference type="RefSeq" id="WP_158029440.1">
    <property type="nucleotide sequence ID" value="NZ_BMHG01000001.1"/>
</dbReference>
<organism evidence="2 3">
    <name type="scientific">Pseudoclavibacter endophyticus</name>
    <dbReference type="NCBI Taxonomy" id="1778590"/>
    <lineage>
        <taxon>Bacteria</taxon>
        <taxon>Bacillati</taxon>
        <taxon>Actinomycetota</taxon>
        <taxon>Actinomycetes</taxon>
        <taxon>Micrococcales</taxon>
        <taxon>Microbacteriaceae</taxon>
        <taxon>Pseudoclavibacter</taxon>
    </lineage>
</organism>
<gene>
    <name evidence="2" type="ORF">F8O04_11065</name>
</gene>
<evidence type="ECO:0000313" key="2">
    <source>
        <dbReference type="EMBL" id="KAB1648245.1"/>
    </source>
</evidence>
<feature type="region of interest" description="Disordered" evidence="1">
    <location>
        <begin position="290"/>
        <end position="322"/>
    </location>
</feature>
<dbReference type="EMBL" id="WBJY01000002">
    <property type="protein sequence ID" value="KAB1648245.1"/>
    <property type="molecule type" value="Genomic_DNA"/>
</dbReference>
<evidence type="ECO:0000256" key="1">
    <source>
        <dbReference type="SAM" id="MobiDB-lite"/>
    </source>
</evidence>
<accession>A0A6H9WQD4</accession>